<evidence type="ECO:0000313" key="6">
    <source>
        <dbReference type="EMBL" id="MBK6300086.1"/>
    </source>
</evidence>
<dbReference type="AlphaFoldDB" id="A0A935IHX7"/>
<gene>
    <name evidence="6" type="ORF">IPF40_03225</name>
    <name evidence="7" type="ORF">IPI13_04375</name>
    <name evidence="8" type="ORF">IPP00_06530</name>
</gene>
<dbReference type="EMBL" id="JADIXZ010000003">
    <property type="protein sequence ID" value="MBK6300086.1"/>
    <property type="molecule type" value="Genomic_DNA"/>
</dbReference>
<dbReference type="GO" id="GO:0000725">
    <property type="term" value="P:recombinational repair"/>
    <property type="evidence" value="ECO:0007669"/>
    <property type="project" value="TreeGrafter"/>
</dbReference>
<dbReference type="InterPro" id="IPR000212">
    <property type="entry name" value="DNA_helicase_UvrD/REP"/>
</dbReference>
<dbReference type="Gene3D" id="3.40.50.300">
    <property type="entry name" value="P-loop containing nucleotide triphosphate hydrolases"/>
    <property type="match status" value="2"/>
</dbReference>
<sequence length="602" mass="66432">MTPGERRLAQRLQQKLDADYLVWFDVPVGPMRTHPDFVVLHPSRGVLILEVKDWALPLIQRVDREMWDIQPDGRHKRVINPILQARHGAHDVVRALERDLQLVHEAGAHQGKLAFPWGYGVVFTKIDRAEFDAAGLGEVIDGHAVMCADEMTESVDPEAFQERLWGMFPRRFPAKLTLPQIDRVRWIMFPDVRVDAPVASLFDAAASPDSPEGDAGAAAAIELPDVMKVMDLQQEQLARSLGAGHRVVHGVAGSGKTMILGYRAEYLARLVAPGAKPVLVLCFNEPLGAALSANFASRGLADRVQVRHFHRWARQQLVTFGQPLPPDGPHFFDDLVGYLIRAVDRGHVPRAQYSAVLIDEGHDFRPEWLHLVVQMVDPETNSLLLLYDDAQNIYGRGRTPAFSFKSVGIQAVGRTTILRVNYRNTTQILRLAQRVAGDILKPQACDEDGAPLLGALGCGRDGEEPDVRRLPTLGAEAAYVAQRFAAAARDGRAWSDMAVLCHDTAVMDACASALRRVRIPHSVRRRPGDFRPEADTVKILTMRVSKGLEFPVVAIPGVGRLPAPHEDDKDAARLFYVAATRATERLLVTVSGDGSLGQRLGV</sequence>
<dbReference type="InterPro" id="IPR011528">
    <property type="entry name" value="NERD"/>
</dbReference>
<evidence type="ECO:0000256" key="4">
    <source>
        <dbReference type="ARBA" id="ARBA00022840"/>
    </source>
</evidence>
<evidence type="ECO:0000313" key="8">
    <source>
        <dbReference type="EMBL" id="MBL0003643.1"/>
    </source>
</evidence>
<keyword evidence="2" id="KW-0378">Hydrolase</keyword>
<accession>A0A935IHX7</accession>
<keyword evidence="4" id="KW-0067">ATP-binding</keyword>
<keyword evidence="3" id="KW-0347">Helicase</keyword>
<dbReference type="PANTHER" id="PTHR11070:SF2">
    <property type="entry name" value="ATP-DEPENDENT DNA HELICASE SRS2"/>
    <property type="match status" value="1"/>
</dbReference>
<evidence type="ECO:0000256" key="1">
    <source>
        <dbReference type="ARBA" id="ARBA00022741"/>
    </source>
</evidence>
<evidence type="ECO:0000256" key="2">
    <source>
        <dbReference type="ARBA" id="ARBA00022801"/>
    </source>
</evidence>
<dbReference type="Pfam" id="PF08378">
    <property type="entry name" value="NERD"/>
    <property type="match status" value="1"/>
</dbReference>
<dbReference type="GO" id="GO:0005524">
    <property type="term" value="F:ATP binding"/>
    <property type="evidence" value="ECO:0007669"/>
    <property type="project" value="UniProtKB-KW"/>
</dbReference>
<evidence type="ECO:0000313" key="7">
    <source>
        <dbReference type="EMBL" id="MBK7272415.1"/>
    </source>
</evidence>
<dbReference type="GO" id="GO:0005829">
    <property type="term" value="C:cytosol"/>
    <property type="evidence" value="ECO:0007669"/>
    <property type="project" value="TreeGrafter"/>
</dbReference>
<dbReference type="Pfam" id="PF13361">
    <property type="entry name" value="UvrD_C"/>
    <property type="match status" value="1"/>
</dbReference>
<dbReference type="GO" id="GO:0016787">
    <property type="term" value="F:hydrolase activity"/>
    <property type="evidence" value="ECO:0007669"/>
    <property type="project" value="UniProtKB-KW"/>
</dbReference>
<feature type="domain" description="NERD" evidence="5">
    <location>
        <begin position="1"/>
        <end position="115"/>
    </location>
</feature>
<dbReference type="GO" id="GO:0003677">
    <property type="term" value="F:DNA binding"/>
    <property type="evidence" value="ECO:0007669"/>
    <property type="project" value="InterPro"/>
</dbReference>
<dbReference type="EMBL" id="JADKGK010000014">
    <property type="protein sequence ID" value="MBL0003643.1"/>
    <property type="molecule type" value="Genomic_DNA"/>
</dbReference>
<dbReference type="GO" id="GO:0043138">
    <property type="term" value="F:3'-5' DNA helicase activity"/>
    <property type="evidence" value="ECO:0007669"/>
    <property type="project" value="TreeGrafter"/>
</dbReference>
<organism evidence="7 10">
    <name type="scientific">Candidatus Phosphoribacter hodrii</name>
    <dbReference type="NCBI Taxonomy" id="2953743"/>
    <lineage>
        <taxon>Bacteria</taxon>
        <taxon>Bacillati</taxon>
        <taxon>Actinomycetota</taxon>
        <taxon>Actinomycetes</taxon>
        <taxon>Micrococcales</taxon>
        <taxon>Dermatophilaceae</taxon>
        <taxon>Candidatus Phosphoribacter</taxon>
    </lineage>
</organism>
<dbReference type="InterPro" id="IPR027417">
    <property type="entry name" value="P-loop_NTPase"/>
</dbReference>
<protein>
    <submittedName>
        <fullName evidence="7">NERD domain-containing protein</fullName>
    </submittedName>
</protein>
<dbReference type="EMBL" id="JADJIB010000002">
    <property type="protein sequence ID" value="MBK7272415.1"/>
    <property type="molecule type" value="Genomic_DNA"/>
</dbReference>
<evidence type="ECO:0000256" key="3">
    <source>
        <dbReference type="ARBA" id="ARBA00022806"/>
    </source>
</evidence>
<dbReference type="PANTHER" id="PTHR11070">
    <property type="entry name" value="UVRD / RECB / PCRA DNA HELICASE FAMILY MEMBER"/>
    <property type="match status" value="1"/>
</dbReference>
<dbReference type="SUPFAM" id="SSF52540">
    <property type="entry name" value="P-loop containing nucleoside triphosphate hydrolases"/>
    <property type="match status" value="1"/>
</dbReference>
<reference evidence="9 10" key="1">
    <citation type="submission" date="2020-10" db="EMBL/GenBank/DDBJ databases">
        <title>Connecting structure to function with the recovery of over 1000 high-quality activated sludge metagenome-assembled genomes encoding full-length rRNA genes using long-read sequencing.</title>
        <authorList>
            <person name="Singleton C.M."/>
            <person name="Petriglieri F."/>
            <person name="Kristensen J.M."/>
            <person name="Kirkegaard R.H."/>
            <person name="Michaelsen T.Y."/>
            <person name="Andersen M.H."/>
            <person name="Karst S.M."/>
            <person name="Dueholm M.S."/>
            <person name="Nielsen P.H."/>
            <person name="Albertsen M."/>
        </authorList>
    </citation>
    <scope>NUCLEOTIDE SEQUENCE [LARGE SCALE GENOMIC DNA]</scope>
    <source>
        <strain evidence="6">AalE_18-Q3-R2-46_BAT3C.188</strain>
        <strain evidence="7">Ega_18-Q3-R5-49_MAXAC.001</strain>
        <strain evidence="8">Ribe_18-Q3-R11-54_MAXAC.001</strain>
    </source>
</reference>
<dbReference type="PROSITE" id="PS50965">
    <property type="entry name" value="NERD"/>
    <property type="match status" value="1"/>
</dbReference>
<proteinExistence type="predicted"/>
<keyword evidence="1" id="KW-0547">Nucleotide-binding</keyword>
<comment type="caution">
    <text evidence="7">The sequence shown here is derived from an EMBL/GenBank/DDBJ whole genome shotgun (WGS) entry which is preliminary data.</text>
</comment>
<evidence type="ECO:0000313" key="9">
    <source>
        <dbReference type="Proteomes" id="UP000718281"/>
    </source>
</evidence>
<evidence type="ECO:0000259" key="5">
    <source>
        <dbReference type="PROSITE" id="PS50965"/>
    </source>
</evidence>
<dbReference type="Proteomes" id="UP000726105">
    <property type="component" value="Unassembled WGS sequence"/>
</dbReference>
<dbReference type="Proteomes" id="UP000718281">
    <property type="component" value="Unassembled WGS sequence"/>
</dbReference>
<evidence type="ECO:0000313" key="10">
    <source>
        <dbReference type="Proteomes" id="UP000726105"/>
    </source>
</evidence>
<dbReference type="Proteomes" id="UP000886632">
    <property type="component" value="Unassembled WGS sequence"/>
</dbReference>
<dbReference type="InterPro" id="IPR014017">
    <property type="entry name" value="DNA_helicase_UvrD-like_C"/>
</dbReference>
<name>A0A935IHX7_9MICO</name>